<dbReference type="PROSITE" id="PS01124">
    <property type="entry name" value="HTH_ARAC_FAMILY_2"/>
    <property type="match status" value="1"/>
</dbReference>
<dbReference type="GO" id="GO:0003700">
    <property type="term" value="F:DNA-binding transcription factor activity"/>
    <property type="evidence" value="ECO:0007669"/>
    <property type="project" value="InterPro"/>
</dbReference>
<evidence type="ECO:0000313" key="6">
    <source>
        <dbReference type="Proteomes" id="UP000199488"/>
    </source>
</evidence>
<accession>A0A1H2RHE7</accession>
<evidence type="ECO:0000313" key="5">
    <source>
        <dbReference type="EMBL" id="SDW18817.1"/>
    </source>
</evidence>
<name>A0A1H2RHE7_9BACI</name>
<reference evidence="5 6" key="1">
    <citation type="submission" date="2016-10" db="EMBL/GenBank/DDBJ databases">
        <authorList>
            <person name="de Groot N.N."/>
        </authorList>
    </citation>
    <scope>NUCLEOTIDE SEQUENCE [LARGE SCALE GENOMIC DNA]</scope>
    <source>
        <strain evidence="5 6">DSM 23126</strain>
    </source>
</reference>
<dbReference type="EMBL" id="FNNC01000001">
    <property type="protein sequence ID" value="SDW18817.1"/>
    <property type="molecule type" value="Genomic_DNA"/>
</dbReference>
<sequence>MVFFEPHGVEEQESFQSVTLTNFSFPLHFHRAYELIIVHEGRLRVTIDQKEYLLQQNGAAFIFNNQMHEFTTVGRSVITITIFSPELIGRFFMDYKGFIPVNNTFSLSPDMQLPSRGSVYRQKSFLYGICSTLEENTDFKPVQYSAKTKILHQMLLYVDTNYAAECTLKAVAEHLQYDYPYLSKLFVHMAGMTFTEYLNYYRISRACYLLKSSQQPIGEIAADCGYSSLRSFNRNFQAFVRDSPRRFRELSSQQA</sequence>
<dbReference type="InterPro" id="IPR014710">
    <property type="entry name" value="RmlC-like_jellyroll"/>
</dbReference>
<gene>
    <name evidence="5" type="ORF">SAMN05421781_0771</name>
</gene>
<keyword evidence="2" id="KW-0238">DNA-binding</keyword>
<dbReference type="InterPro" id="IPR009057">
    <property type="entry name" value="Homeodomain-like_sf"/>
</dbReference>
<keyword evidence="1" id="KW-0805">Transcription regulation</keyword>
<keyword evidence="6" id="KW-1185">Reference proteome</keyword>
<organism evidence="5 6">
    <name type="scientific">Marinococcus luteus</name>
    <dbReference type="NCBI Taxonomy" id="1122204"/>
    <lineage>
        <taxon>Bacteria</taxon>
        <taxon>Bacillati</taxon>
        <taxon>Bacillota</taxon>
        <taxon>Bacilli</taxon>
        <taxon>Bacillales</taxon>
        <taxon>Bacillaceae</taxon>
        <taxon>Marinococcus</taxon>
    </lineage>
</organism>
<keyword evidence="3" id="KW-0804">Transcription</keyword>
<dbReference type="SMART" id="SM00342">
    <property type="entry name" value="HTH_ARAC"/>
    <property type="match status" value="1"/>
</dbReference>
<dbReference type="OrthoDB" id="182958at2"/>
<dbReference type="AlphaFoldDB" id="A0A1H2RHE7"/>
<dbReference type="PROSITE" id="PS00041">
    <property type="entry name" value="HTH_ARAC_FAMILY_1"/>
    <property type="match status" value="1"/>
</dbReference>
<proteinExistence type="predicted"/>
<dbReference type="Gene3D" id="1.10.10.60">
    <property type="entry name" value="Homeodomain-like"/>
    <property type="match status" value="2"/>
</dbReference>
<dbReference type="PANTHER" id="PTHR43280">
    <property type="entry name" value="ARAC-FAMILY TRANSCRIPTIONAL REGULATOR"/>
    <property type="match status" value="1"/>
</dbReference>
<dbReference type="Proteomes" id="UP000199488">
    <property type="component" value="Unassembled WGS sequence"/>
</dbReference>
<dbReference type="GO" id="GO:0043565">
    <property type="term" value="F:sequence-specific DNA binding"/>
    <property type="evidence" value="ECO:0007669"/>
    <property type="project" value="InterPro"/>
</dbReference>
<dbReference type="PANTHER" id="PTHR43280:SF27">
    <property type="entry name" value="TRANSCRIPTIONAL REGULATOR MTLR"/>
    <property type="match status" value="1"/>
</dbReference>
<dbReference type="STRING" id="1122204.SAMN05421781_0771"/>
<dbReference type="Gene3D" id="2.60.120.10">
    <property type="entry name" value="Jelly Rolls"/>
    <property type="match status" value="1"/>
</dbReference>
<dbReference type="InterPro" id="IPR018062">
    <property type="entry name" value="HTH_AraC-typ_CS"/>
</dbReference>
<protein>
    <submittedName>
        <fullName evidence="5">Transcriptional regulator, AraC family</fullName>
    </submittedName>
</protein>
<evidence type="ECO:0000256" key="2">
    <source>
        <dbReference type="ARBA" id="ARBA00023125"/>
    </source>
</evidence>
<evidence type="ECO:0000256" key="1">
    <source>
        <dbReference type="ARBA" id="ARBA00023015"/>
    </source>
</evidence>
<dbReference type="InterPro" id="IPR018060">
    <property type="entry name" value="HTH_AraC"/>
</dbReference>
<evidence type="ECO:0000259" key="4">
    <source>
        <dbReference type="PROSITE" id="PS01124"/>
    </source>
</evidence>
<dbReference type="RefSeq" id="WP_091611379.1">
    <property type="nucleotide sequence ID" value="NZ_FNNC01000001.1"/>
</dbReference>
<evidence type="ECO:0000256" key="3">
    <source>
        <dbReference type="ARBA" id="ARBA00023163"/>
    </source>
</evidence>
<dbReference type="InterPro" id="IPR011051">
    <property type="entry name" value="RmlC_Cupin_sf"/>
</dbReference>
<feature type="domain" description="HTH araC/xylS-type" evidence="4">
    <location>
        <begin position="152"/>
        <end position="250"/>
    </location>
</feature>
<dbReference type="SUPFAM" id="SSF46689">
    <property type="entry name" value="Homeodomain-like"/>
    <property type="match status" value="2"/>
</dbReference>
<dbReference type="Pfam" id="PF02311">
    <property type="entry name" value="AraC_binding"/>
    <property type="match status" value="1"/>
</dbReference>
<dbReference type="Pfam" id="PF12833">
    <property type="entry name" value="HTH_18"/>
    <property type="match status" value="1"/>
</dbReference>
<dbReference type="InterPro" id="IPR003313">
    <property type="entry name" value="AraC-bd"/>
</dbReference>
<dbReference type="SUPFAM" id="SSF51182">
    <property type="entry name" value="RmlC-like cupins"/>
    <property type="match status" value="1"/>
</dbReference>